<dbReference type="GO" id="GO:0005829">
    <property type="term" value="C:cytosol"/>
    <property type="evidence" value="ECO:0007669"/>
    <property type="project" value="TreeGrafter"/>
</dbReference>
<dbReference type="CDD" id="cd02020">
    <property type="entry name" value="CMPK"/>
    <property type="match status" value="1"/>
</dbReference>
<comment type="caution">
    <text evidence="10">The sequence shown here is derived from an EMBL/GenBank/DDBJ whole genome shotgun (WGS) entry which is preliminary data.</text>
</comment>
<keyword evidence="3 8" id="KW-0547">Nucleotide-binding</keyword>
<dbReference type="STRING" id="1423810.FD19_GL000332"/>
<sequence length="231" mass="24820">MQIAIDGPASAGKSTIAKLVATKLGYIYCDTGAMYRTVTLMALRNGIDVHDAAAITARLPQLRIDFKPTATGQQVLMNGEDVSLAIRQEDVTNNASAVAAIPAVRADLTQRQRDIAAAGNIVMDGRDIGTTVLPHAELKVFMVASVAERARRRFLDNQAKGIDVPVSVLEEEIAARDHKDSTRATSPLKQAEDAVRIDTTHMSIDAVVAEILRLHDERLGQKAGEQSGSPK</sequence>
<dbReference type="RefSeq" id="WP_054749380.1">
    <property type="nucleotide sequence ID" value="NZ_AYZK01000001.1"/>
</dbReference>
<dbReference type="Pfam" id="PF02224">
    <property type="entry name" value="Cytidylate_kin"/>
    <property type="match status" value="1"/>
</dbReference>
<dbReference type="InterPro" id="IPR003136">
    <property type="entry name" value="Cytidylate_kin"/>
</dbReference>
<dbReference type="GO" id="GO:0015949">
    <property type="term" value="P:nucleobase-containing small molecule interconversion"/>
    <property type="evidence" value="ECO:0007669"/>
    <property type="project" value="TreeGrafter"/>
</dbReference>
<evidence type="ECO:0000313" key="10">
    <source>
        <dbReference type="EMBL" id="KRM88048.1"/>
    </source>
</evidence>
<reference evidence="10 11" key="1">
    <citation type="journal article" date="2015" name="Genome Announc.">
        <title>Expanding the biotechnology potential of lactobacilli through comparative genomics of 213 strains and associated genera.</title>
        <authorList>
            <person name="Sun Z."/>
            <person name="Harris H.M."/>
            <person name="McCann A."/>
            <person name="Guo C."/>
            <person name="Argimon S."/>
            <person name="Zhang W."/>
            <person name="Yang X."/>
            <person name="Jeffery I.B."/>
            <person name="Cooney J.C."/>
            <person name="Kagawa T.F."/>
            <person name="Liu W."/>
            <person name="Song Y."/>
            <person name="Salvetti E."/>
            <person name="Wrobel A."/>
            <person name="Rasinkangas P."/>
            <person name="Parkhill J."/>
            <person name="Rea M.C."/>
            <person name="O'Sullivan O."/>
            <person name="Ritari J."/>
            <person name="Douillard F.P."/>
            <person name="Paul Ross R."/>
            <person name="Yang R."/>
            <person name="Briner A.E."/>
            <person name="Felis G.E."/>
            <person name="de Vos W.M."/>
            <person name="Barrangou R."/>
            <person name="Klaenhammer T.R."/>
            <person name="Caufield P.W."/>
            <person name="Cui Y."/>
            <person name="Zhang H."/>
            <person name="O'Toole P.W."/>
        </authorList>
    </citation>
    <scope>NUCLEOTIDE SEQUENCE [LARGE SCALE GENOMIC DNA]</scope>
    <source>
        <strain evidence="10 11">DSM 22698</strain>
    </source>
</reference>
<dbReference type="HAMAP" id="MF_00238">
    <property type="entry name" value="Cytidyl_kinase_type1"/>
    <property type="match status" value="1"/>
</dbReference>
<dbReference type="PANTHER" id="PTHR21299:SF2">
    <property type="entry name" value="CYTIDYLATE KINASE"/>
    <property type="match status" value="1"/>
</dbReference>
<dbReference type="PATRIC" id="fig|1423810.4.peg.336"/>
<evidence type="ECO:0000256" key="1">
    <source>
        <dbReference type="ARBA" id="ARBA00009427"/>
    </source>
</evidence>
<dbReference type="SUPFAM" id="SSF52540">
    <property type="entry name" value="P-loop containing nucleoside triphosphate hydrolases"/>
    <property type="match status" value="1"/>
</dbReference>
<comment type="similarity">
    <text evidence="1 8">Belongs to the cytidylate kinase family. Type 1 subfamily.</text>
</comment>
<proteinExistence type="inferred from homology"/>
<evidence type="ECO:0000256" key="7">
    <source>
        <dbReference type="ARBA" id="ARBA00048478"/>
    </source>
</evidence>
<dbReference type="InterPro" id="IPR011994">
    <property type="entry name" value="Cytidylate_kinase_dom"/>
</dbReference>
<dbReference type="EMBL" id="AYZK01000001">
    <property type="protein sequence ID" value="KRM88048.1"/>
    <property type="molecule type" value="Genomic_DNA"/>
</dbReference>
<dbReference type="Gene3D" id="3.40.50.300">
    <property type="entry name" value="P-loop containing nucleotide triphosphate hydrolases"/>
    <property type="match status" value="1"/>
</dbReference>
<comment type="catalytic activity">
    <reaction evidence="7 8">
        <text>CMP + ATP = CDP + ADP</text>
        <dbReference type="Rhea" id="RHEA:11600"/>
        <dbReference type="ChEBI" id="CHEBI:30616"/>
        <dbReference type="ChEBI" id="CHEBI:58069"/>
        <dbReference type="ChEBI" id="CHEBI:60377"/>
        <dbReference type="ChEBI" id="CHEBI:456216"/>
        <dbReference type="EC" id="2.7.4.25"/>
    </reaction>
</comment>
<accession>A0A0R2C9J4</accession>
<dbReference type="GO" id="GO:0036431">
    <property type="term" value="F:dCMP kinase activity"/>
    <property type="evidence" value="ECO:0007669"/>
    <property type="project" value="InterPro"/>
</dbReference>
<evidence type="ECO:0000256" key="5">
    <source>
        <dbReference type="ARBA" id="ARBA00022840"/>
    </source>
</evidence>
<dbReference type="AlphaFoldDB" id="A0A0R2C9J4"/>
<dbReference type="Proteomes" id="UP000051789">
    <property type="component" value="Unassembled WGS sequence"/>
</dbReference>
<evidence type="ECO:0000256" key="3">
    <source>
        <dbReference type="ARBA" id="ARBA00022741"/>
    </source>
</evidence>
<comment type="subcellular location">
    <subcellularLocation>
        <location evidence="8">Cytoplasm</location>
    </subcellularLocation>
</comment>
<comment type="catalytic activity">
    <reaction evidence="6 8">
        <text>dCMP + ATP = dCDP + ADP</text>
        <dbReference type="Rhea" id="RHEA:25094"/>
        <dbReference type="ChEBI" id="CHEBI:30616"/>
        <dbReference type="ChEBI" id="CHEBI:57566"/>
        <dbReference type="ChEBI" id="CHEBI:58593"/>
        <dbReference type="ChEBI" id="CHEBI:456216"/>
        <dbReference type="EC" id="2.7.4.25"/>
    </reaction>
</comment>
<evidence type="ECO:0000313" key="11">
    <source>
        <dbReference type="Proteomes" id="UP000051789"/>
    </source>
</evidence>
<keyword evidence="11" id="KW-1185">Reference proteome</keyword>
<evidence type="ECO:0000256" key="4">
    <source>
        <dbReference type="ARBA" id="ARBA00022777"/>
    </source>
</evidence>
<dbReference type="InterPro" id="IPR027417">
    <property type="entry name" value="P-loop_NTPase"/>
</dbReference>
<evidence type="ECO:0000256" key="6">
    <source>
        <dbReference type="ARBA" id="ARBA00047615"/>
    </source>
</evidence>
<keyword evidence="8" id="KW-0963">Cytoplasm</keyword>
<evidence type="ECO:0000259" key="9">
    <source>
        <dbReference type="Pfam" id="PF02224"/>
    </source>
</evidence>
<evidence type="ECO:0000256" key="8">
    <source>
        <dbReference type="HAMAP-Rule" id="MF_00238"/>
    </source>
</evidence>
<organism evidence="10 11">
    <name type="scientific">Lacticaseibacillus thailandensis DSM 22698 = JCM 13996</name>
    <dbReference type="NCBI Taxonomy" id="1423810"/>
    <lineage>
        <taxon>Bacteria</taxon>
        <taxon>Bacillati</taxon>
        <taxon>Bacillota</taxon>
        <taxon>Bacilli</taxon>
        <taxon>Lactobacillales</taxon>
        <taxon>Lactobacillaceae</taxon>
        <taxon>Lacticaseibacillus</taxon>
    </lineage>
</organism>
<gene>
    <name evidence="8" type="primary">cmk</name>
    <name evidence="10" type="ORF">FD19_GL000332</name>
</gene>
<dbReference type="PANTHER" id="PTHR21299">
    <property type="entry name" value="CYTIDYLATE KINASE/PANTOATE-BETA-ALANINE LIGASE"/>
    <property type="match status" value="1"/>
</dbReference>
<name>A0A0R2C9J4_9LACO</name>
<keyword evidence="4 8" id="KW-0418">Kinase</keyword>
<evidence type="ECO:0000256" key="2">
    <source>
        <dbReference type="ARBA" id="ARBA00022679"/>
    </source>
</evidence>
<feature type="domain" description="Cytidylate kinase" evidence="9">
    <location>
        <begin position="3"/>
        <end position="214"/>
    </location>
</feature>
<dbReference type="GO" id="GO:0036430">
    <property type="term" value="F:CMP kinase activity"/>
    <property type="evidence" value="ECO:0007669"/>
    <property type="project" value="RHEA"/>
</dbReference>
<protein>
    <recommendedName>
        <fullName evidence="8">Cytidylate kinase</fullName>
        <shortName evidence="8">CK</shortName>
        <ecNumber evidence="8">2.7.4.25</ecNumber>
    </recommendedName>
    <alternativeName>
        <fullName evidence="8">Cytidine monophosphate kinase</fullName>
        <shortName evidence="8">CMP kinase</shortName>
    </alternativeName>
</protein>
<dbReference type="NCBIfam" id="TIGR00017">
    <property type="entry name" value="cmk"/>
    <property type="match status" value="1"/>
</dbReference>
<dbReference type="GO" id="GO:0006220">
    <property type="term" value="P:pyrimidine nucleotide metabolic process"/>
    <property type="evidence" value="ECO:0007669"/>
    <property type="project" value="UniProtKB-UniRule"/>
</dbReference>
<dbReference type="GO" id="GO:0005524">
    <property type="term" value="F:ATP binding"/>
    <property type="evidence" value="ECO:0007669"/>
    <property type="project" value="UniProtKB-UniRule"/>
</dbReference>
<feature type="binding site" evidence="8">
    <location>
        <begin position="7"/>
        <end position="15"/>
    </location>
    <ligand>
        <name>ATP</name>
        <dbReference type="ChEBI" id="CHEBI:30616"/>
    </ligand>
</feature>
<keyword evidence="5 8" id="KW-0067">ATP-binding</keyword>
<dbReference type="OrthoDB" id="9807434at2"/>
<keyword evidence="2 8" id="KW-0808">Transferase</keyword>
<dbReference type="EC" id="2.7.4.25" evidence="8"/>